<name>A0A931ABL7_9ACTN</name>
<keyword evidence="2" id="KW-1185">Reference proteome</keyword>
<reference evidence="1" key="1">
    <citation type="submission" date="2020-11" db="EMBL/GenBank/DDBJ databases">
        <title>Whole-genome analyses of Nonomuraea sp. K274.</title>
        <authorList>
            <person name="Veyisoglu A."/>
        </authorList>
    </citation>
    <scope>NUCLEOTIDE SEQUENCE</scope>
    <source>
        <strain evidence="1">K274</strain>
    </source>
</reference>
<dbReference type="AlphaFoldDB" id="A0A931ABL7"/>
<sequence length="45" mass="5461">MTRPRTNPLVRLWRRLVGALDSLARWDEPEPWDVADWGFDQPERR</sequence>
<dbReference type="Proteomes" id="UP000605361">
    <property type="component" value="Unassembled WGS sequence"/>
</dbReference>
<proteinExistence type="predicted"/>
<dbReference type="EMBL" id="JADOGI010000026">
    <property type="protein sequence ID" value="MBF8186347.1"/>
    <property type="molecule type" value="Genomic_DNA"/>
</dbReference>
<protein>
    <submittedName>
        <fullName evidence="1">Uncharacterized protein</fullName>
    </submittedName>
</protein>
<evidence type="ECO:0000313" key="1">
    <source>
        <dbReference type="EMBL" id="MBF8186347.1"/>
    </source>
</evidence>
<dbReference type="RefSeq" id="WP_195895324.1">
    <property type="nucleotide sequence ID" value="NZ_JADOGI010000026.1"/>
</dbReference>
<comment type="caution">
    <text evidence="1">The sequence shown here is derived from an EMBL/GenBank/DDBJ whole genome shotgun (WGS) entry which is preliminary data.</text>
</comment>
<accession>A0A931ABL7</accession>
<organism evidence="1 2">
    <name type="scientific">Nonomuraea cypriaca</name>
    <dbReference type="NCBI Taxonomy" id="1187855"/>
    <lineage>
        <taxon>Bacteria</taxon>
        <taxon>Bacillati</taxon>
        <taxon>Actinomycetota</taxon>
        <taxon>Actinomycetes</taxon>
        <taxon>Streptosporangiales</taxon>
        <taxon>Streptosporangiaceae</taxon>
        <taxon>Nonomuraea</taxon>
    </lineage>
</organism>
<evidence type="ECO:0000313" key="2">
    <source>
        <dbReference type="Proteomes" id="UP000605361"/>
    </source>
</evidence>
<gene>
    <name evidence="1" type="ORF">ITP53_11415</name>
</gene>